<sequence length="243" mass="25088">MSHVVVTGGGTGIGRAVAASFAGRGHDVTIVGRRKNVLEATAAEIRATPIVCDLASAEEIDDALPQFPERIDVLVNNAGGNANLDARPEGDQDLSRLTRIARDWTANFAANVLTAVLATSALEDRLDVGGRIITIGSIAGRQGAGSYGAAKAALESWNVGLARRVGDRGMTANVVAPGLTVDTEFFRGGLSQERQERLVEATATKRAGTPDDVAAVVAFLASAEASHVTAQVVHVNGGAYSGF</sequence>
<dbReference type="InterPro" id="IPR002347">
    <property type="entry name" value="SDR_fam"/>
</dbReference>
<name>A0A329QZT5_9ACTN</name>
<dbReference type="PRINTS" id="PR00080">
    <property type="entry name" value="SDRFAMILY"/>
</dbReference>
<organism evidence="2 3">
    <name type="scientific">Phytoactinopolyspora halophila</name>
    <dbReference type="NCBI Taxonomy" id="1981511"/>
    <lineage>
        <taxon>Bacteria</taxon>
        <taxon>Bacillati</taxon>
        <taxon>Actinomycetota</taxon>
        <taxon>Actinomycetes</taxon>
        <taxon>Jiangellales</taxon>
        <taxon>Jiangellaceae</taxon>
        <taxon>Phytoactinopolyspora</taxon>
    </lineage>
</organism>
<dbReference type="PANTHER" id="PTHR42760">
    <property type="entry name" value="SHORT-CHAIN DEHYDROGENASES/REDUCTASES FAMILY MEMBER"/>
    <property type="match status" value="1"/>
</dbReference>
<comment type="similarity">
    <text evidence="1">Belongs to the short-chain dehydrogenases/reductases (SDR) family.</text>
</comment>
<dbReference type="AlphaFoldDB" id="A0A329QZT5"/>
<dbReference type="SUPFAM" id="SSF51735">
    <property type="entry name" value="NAD(P)-binding Rossmann-fold domains"/>
    <property type="match status" value="1"/>
</dbReference>
<dbReference type="GO" id="GO:0016616">
    <property type="term" value="F:oxidoreductase activity, acting on the CH-OH group of donors, NAD or NADP as acceptor"/>
    <property type="evidence" value="ECO:0007669"/>
    <property type="project" value="TreeGrafter"/>
</dbReference>
<reference evidence="2 3" key="1">
    <citation type="submission" date="2018-06" db="EMBL/GenBank/DDBJ databases">
        <title>Phytoactinopolyspora halophila sp. nov., a novel halophilic actinomycete isolated from a saline soil in China.</title>
        <authorList>
            <person name="Tang S.-K."/>
        </authorList>
    </citation>
    <scope>NUCLEOTIDE SEQUENCE [LARGE SCALE GENOMIC DNA]</scope>
    <source>
        <strain evidence="2 3">YIM 96934</strain>
    </source>
</reference>
<gene>
    <name evidence="2" type="ORF">DPM12_02945</name>
</gene>
<dbReference type="CDD" id="cd05233">
    <property type="entry name" value="SDR_c"/>
    <property type="match status" value="1"/>
</dbReference>
<accession>A0A329QZT5</accession>
<dbReference type="InterPro" id="IPR036291">
    <property type="entry name" value="NAD(P)-bd_dom_sf"/>
</dbReference>
<dbReference type="RefSeq" id="WP_112256790.1">
    <property type="nucleotide sequence ID" value="NZ_QMIG01000002.1"/>
</dbReference>
<dbReference type="PRINTS" id="PR00081">
    <property type="entry name" value="GDHRDH"/>
</dbReference>
<dbReference type="GO" id="GO:0030497">
    <property type="term" value="P:fatty acid elongation"/>
    <property type="evidence" value="ECO:0007669"/>
    <property type="project" value="TreeGrafter"/>
</dbReference>
<evidence type="ECO:0000313" key="2">
    <source>
        <dbReference type="EMBL" id="RAW17831.1"/>
    </source>
</evidence>
<dbReference type="Gene3D" id="3.40.50.720">
    <property type="entry name" value="NAD(P)-binding Rossmann-like Domain"/>
    <property type="match status" value="1"/>
</dbReference>
<comment type="caution">
    <text evidence="2">The sequence shown here is derived from an EMBL/GenBank/DDBJ whole genome shotgun (WGS) entry which is preliminary data.</text>
</comment>
<evidence type="ECO:0000313" key="3">
    <source>
        <dbReference type="Proteomes" id="UP000250462"/>
    </source>
</evidence>
<dbReference type="OrthoDB" id="3210335at2"/>
<dbReference type="Proteomes" id="UP000250462">
    <property type="component" value="Unassembled WGS sequence"/>
</dbReference>
<proteinExistence type="inferred from homology"/>
<dbReference type="PANTHER" id="PTHR42760:SF40">
    <property type="entry name" value="3-OXOACYL-[ACYL-CARRIER-PROTEIN] REDUCTASE, CHLOROPLASTIC"/>
    <property type="match status" value="1"/>
</dbReference>
<keyword evidence="3" id="KW-1185">Reference proteome</keyword>
<protein>
    <submittedName>
        <fullName evidence="2">3-oxoacyl-ACP reductase</fullName>
    </submittedName>
</protein>
<dbReference type="Pfam" id="PF13561">
    <property type="entry name" value="adh_short_C2"/>
    <property type="match status" value="1"/>
</dbReference>
<evidence type="ECO:0000256" key="1">
    <source>
        <dbReference type="ARBA" id="ARBA00006484"/>
    </source>
</evidence>
<dbReference type="EMBL" id="QMIG01000002">
    <property type="protein sequence ID" value="RAW17831.1"/>
    <property type="molecule type" value="Genomic_DNA"/>
</dbReference>